<feature type="compositionally biased region" description="Polar residues" evidence="1">
    <location>
        <begin position="64"/>
        <end position="73"/>
    </location>
</feature>
<evidence type="ECO:0008006" key="5">
    <source>
        <dbReference type="Google" id="ProtNLM"/>
    </source>
</evidence>
<keyword evidence="2" id="KW-1133">Transmembrane helix</keyword>
<sequence>MVVGEKLHMNRETMIAICFGIGLGVLVGVVVLFQTNKGEETKVIPITRENDQQKAVDEDVPANASGTNLSVSSPANNSIVSKNSIEIAGVAKKNSLLVIQSASAEKIQKNENEEFKVETPLAVGENVIQISAYSDSSTPQEQTLRIYYIPAE</sequence>
<accession>A0A2M8F3F4</accession>
<feature type="transmembrane region" description="Helical" evidence="2">
    <location>
        <begin position="14"/>
        <end position="33"/>
    </location>
</feature>
<evidence type="ECO:0000313" key="4">
    <source>
        <dbReference type="Proteomes" id="UP000231383"/>
    </source>
</evidence>
<name>A0A2M8F3F4_9BACT</name>
<dbReference type="Gene3D" id="2.60.40.10">
    <property type="entry name" value="Immunoglobulins"/>
    <property type="match status" value="1"/>
</dbReference>
<evidence type="ECO:0000256" key="2">
    <source>
        <dbReference type="SAM" id="Phobius"/>
    </source>
</evidence>
<dbReference type="InterPro" id="IPR013783">
    <property type="entry name" value="Ig-like_fold"/>
</dbReference>
<dbReference type="EMBL" id="PFSC01000025">
    <property type="protein sequence ID" value="PJC33826.1"/>
    <property type="molecule type" value="Genomic_DNA"/>
</dbReference>
<keyword evidence="2" id="KW-0812">Transmembrane</keyword>
<keyword evidence="2" id="KW-0472">Membrane</keyword>
<reference evidence="4" key="1">
    <citation type="submission" date="2017-09" db="EMBL/GenBank/DDBJ databases">
        <title>Depth-based differentiation of microbial function through sediment-hosted aquifers and enrichment of novel symbionts in the deep terrestrial subsurface.</title>
        <authorList>
            <person name="Probst A.J."/>
            <person name="Ladd B."/>
            <person name="Jarett J.K."/>
            <person name="Geller-Mcgrath D.E."/>
            <person name="Sieber C.M.K."/>
            <person name="Emerson J.B."/>
            <person name="Anantharaman K."/>
            <person name="Thomas B.C."/>
            <person name="Malmstrom R."/>
            <person name="Stieglmeier M."/>
            <person name="Klingl A."/>
            <person name="Woyke T."/>
            <person name="Ryan C.M."/>
            <person name="Banfield J.F."/>
        </authorList>
    </citation>
    <scope>NUCLEOTIDE SEQUENCE [LARGE SCALE GENOMIC DNA]</scope>
</reference>
<dbReference type="Proteomes" id="UP000231383">
    <property type="component" value="Unassembled WGS sequence"/>
</dbReference>
<evidence type="ECO:0000313" key="3">
    <source>
        <dbReference type="EMBL" id="PJC33826.1"/>
    </source>
</evidence>
<evidence type="ECO:0000256" key="1">
    <source>
        <dbReference type="SAM" id="MobiDB-lite"/>
    </source>
</evidence>
<feature type="region of interest" description="Disordered" evidence="1">
    <location>
        <begin position="54"/>
        <end position="73"/>
    </location>
</feature>
<protein>
    <recommendedName>
        <fullName evidence="5">Bacterial spore germination immunoglobulin-like domain-containing protein</fullName>
    </recommendedName>
</protein>
<organism evidence="3 4">
    <name type="scientific">Candidatus Roizmanbacteria bacterium CG_4_9_14_0_2_um_filter_39_13</name>
    <dbReference type="NCBI Taxonomy" id="1974839"/>
    <lineage>
        <taxon>Bacteria</taxon>
        <taxon>Candidatus Roizmaniibacteriota</taxon>
    </lineage>
</organism>
<proteinExistence type="predicted"/>
<comment type="caution">
    <text evidence="3">The sequence shown here is derived from an EMBL/GenBank/DDBJ whole genome shotgun (WGS) entry which is preliminary data.</text>
</comment>
<gene>
    <name evidence="3" type="ORF">CO051_00965</name>
</gene>
<dbReference type="AlphaFoldDB" id="A0A2M8F3F4"/>